<dbReference type="EMBL" id="QMKO01002350">
    <property type="protein sequence ID" value="RTG83805.1"/>
    <property type="molecule type" value="Genomic_DNA"/>
</dbReference>
<feature type="repeat" description="Filamin" evidence="3">
    <location>
        <begin position="1186"/>
        <end position="1279"/>
    </location>
</feature>
<feature type="repeat" description="Filamin" evidence="3">
    <location>
        <begin position="1"/>
        <end position="48"/>
    </location>
</feature>
<feature type="repeat" description="Filamin" evidence="3">
    <location>
        <begin position="1584"/>
        <end position="1676"/>
    </location>
</feature>
<dbReference type="InterPro" id="IPR017868">
    <property type="entry name" value="Filamin/ABP280_repeat-like"/>
</dbReference>
<dbReference type="InterPro" id="IPR044801">
    <property type="entry name" value="Filamin"/>
</dbReference>
<dbReference type="InterPro" id="IPR013783">
    <property type="entry name" value="Ig-like_fold"/>
</dbReference>
<evidence type="ECO:0000256" key="4">
    <source>
        <dbReference type="SAM" id="MobiDB-lite"/>
    </source>
</evidence>
<feature type="repeat" description="Filamin" evidence="3">
    <location>
        <begin position="2019"/>
        <end position="2093"/>
    </location>
</feature>
<feature type="repeat" description="Filamin" evidence="3">
    <location>
        <begin position="657"/>
        <end position="739"/>
    </location>
</feature>
<name>A0A430Q822_SCHBO</name>
<dbReference type="InterPro" id="IPR014756">
    <property type="entry name" value="Ig_E-set"/>
</dbReference>
<feature type="repeat" description="Filamin" evidence="3">
    <location>
        <begin position="48"/>
        <end position="139"/>
    </location>
</feature>
<feature type="repeat" description="Filamin" evidence="3">
    <location>
        <begin position="241"/>
        <end position="336"/>
    </location>
</feature>
<gene>
    <name evidence="5" type="ORF">DC041_0006336</name>
</gene>
<protein>
    <submittedName>
        <fullName evidence="5">Filamin</fullName>
    </submittedName>
</protein>
<feature type="repeat" description="Filamin" evidence="3">
    <location>
        <begin position="337"/>
        <end position="434"/>
    </location>
</feature>
<feature type="repeat" description="Filamin" evidence="3">
    <location>
        <begin position="143"/>
        <end position="240"/>
    </location>
</feature>
<dbReference type="FunFam" id="2.60.40.10:FF:000001">
    <property type="entry name" value="Filamin-C isoform b"/>
    <property type="match status" value="2"/>
</dbReference>
<dbReference type="PROSITE" id="PS50194">
    <property type="entry name" value="FILAMIN_REPEAT"/>
    <property type="match status" value="24"/>
</dbReference>
<keyword evidence="6" id="KW-1185">Reference proteome</keyword>
<proteinExistence type="inferred from homology"/>
<feature type="repeat" description="Filamin" evidence="3">
    <location>
        <begin position="1090"/>
        <end position="1184"/>
    </location>
</feature>
<dbReference type="Pfam" id="PF00630">
    <property type="entry name" value="Filamin"/>
    <property type="match status" value="22"/>
</dbReference>
<keyword evidence="2" id="KW-0677">Repeat</keyword>
<feature type="repeat" description="Filamin" evidence="3">
    <location>
        <begin position="1694"/>
        <end position="1765"/>
    </location>
</feature>
<reference evidence="5 6" key="1">
    <citation type="journal article" date="2019" name="PLoS Pathog.">
        <title>Genome sequence of the bovine parasite Schistosoma bovis Tanzania.</title>
        <authorList>
            <person name="Oey H."/>
            <person name="Zakrzewski M."/>
            <person name="Gobert G."/>
            <person name="Gravermann K."/>
            <person name="Stoye J."/>
            <person name="Jones M."/>
            <person name="Mcmanus D."/>
            <person name="Krause L."/>
        </authorList>
    </citation>
    <scope>NUCLEOTIDE SEQUENCE [LARGE SCALE GENOMIC DNA]</scope>
    <source>
        <strain evidence="5 6">TAN1997</strain>
    </source>
</reference>
<feature type="compositionally biased region" description="Polar residues" evidence="4">
    <location>
        <begin position="372"/>
        <end position="385"/>
    </location>
</feature>
<evidence type="ECO:0000256" key="2">
    <source>
        <dbReference type="ARBA" id="ARBA00022737"/>
    </source>
</evidence>
<feature type="repeat" description="Filamin" evidence="3">
    <location>
        <begin position="990"/>
        <end position="1089"/>
    </location>
</feature>
<accession>A0A430Q822</accession>
<feature type="repeat" description="Filamin" evidence="3">
    <location>
        <begin position="460"/>
        <end position="552"/>
    </location>
</feature>
<dbReference type="InterPro" id="IPR001298">
    <property type="entry name" value="Filamin/ABP280_rpt"/>
</dbReference>
<comment type="similarity">
    <text evidence="1">Belongs to the filamin family.</text>
</comment>
<feature type="non-terminal residue" evidence="5">
    <location>
        <position position="1"/>
    </location>
</feature>
<evidence type="ECO:0000256" key="3">
    <source>
        <dbReference type="PROSITE-ProRule" id="PRU00087"/>
    </source>
</evidence>
<feature type="repeat" description="Filamin" evidence="3">
    <location>
        <begin position="823"/>
        <end position="889"/>
    </location>
</feature>
<evidence type="ECO:0000256" key="1">
    <source>
        <dbReference type="ARBA" id="ARBA00009238"/>
    </source>
</evidence>
<dbReference type="FunFam" id="2.60.40.10:FF:000140">
    <property type="entry name" value="FiLamiN (Actin binding protein) homolog"/>
    <property type="match status" value="2"/>
</dbReference>
<sequence>GRGIPCTSRKTGAYLFDCSYTPQRPGTHQVNVRYGGDHIMLSPFTVEVAPYKESRIRAFGPGLVGGVVNKPAVFVVETNGETGALGFSIEGPSEARIDCTDNGDGSATVAYWPTAPGEYAVHILCNDENIPKSPFMVPIEPDMGKCDPERVKAHGPGIMPTGNVAGQPTEFTVDIRDSGGPAPLTVECRDNEGEPVALKVRDNGDGTYTCSYTPKVPKKHTVLVSYGGVNIPRSPFRVEVAEPSNPGKVRVFGPGVENVTRGQPTYFTVDCKQAGHGNVGISVTDEAGRDVAMDTQDMRDGTFKVAYTANTPGPYYTVQVFFNNQEVPRSPFKVPVKPNIDMSKIHVENLEPTITTGVPTEFDVITAGAGPPNNSKPKPTVTVKSPNGMRVPCTLAESVDGYTPSFTPTVVGPHTVAVEVGGVPVKGSPFRTNAIPPAAVQEPIYPKDFGRQQATSAPISGPEAAALVRAYGDGLYRAIAGKQAKFTIDSQDAPPAPLSVTIEGPAEAKINYNDNGDGTCGVDYLPTEPGPYVVNVLYKDTHIKGSPFPVRVAPPGREHIDISRVHAYGPGLQPTGVFKESFAKFTVDAKAVDPQSRGIVKAIVVSPNKQRTACLIQNNGDGTYKCSYSPIDDGLHHVEVTYDGAPVPGSPFPVNVAPGCDPTRVRAYGPGLEGGFTHEPQRFTVDLDGAGQGALGLALEGPADAQIQCQDNKDGTCLHHVEVTYDGAPVPGSPFPVNVAPGCDPTRVRAYGPGLEGGFTHEPQRFTVDLDGAGQGALGLALEGPADAQIQCQDNKDGTCLHHVEVTYDGAPVPGSPFPVNVAPGCDPTRVRAYGPGLEGGFTHEPQRFTVDLDGAGQGALGLALEGPADAQIQCQDNKDGTCSPFQVPIRDVVDPTRVRCYGPGLEPRGARAQQPAHFTVDASQAGDAPIQVATVDRVGRTTPAHIVSRSNQPGVYDVTYVPDTDGPCQIEVKQAGNHVARSPFTQHVLPAFEPQRVRVTGEGVHPTRPLGLPATQPTSFQVDTRDAGLGDLELSVMDPDGQPLQLEVVDVGDGTYICHYKPMIVGRHTVRVKYGGQEIPESPFLVPVAPSGRANMCRIENGNDSRIPVGQECVISVNTAQAGVGQLNCRIVTPSGATADVEIHEAPNGRVNIYYTPPIRGDYLVEIRFGGELIPNGRFNQKAVNPEELMNDVTVNGNDSRIPVGQECVISVNTAQAGVGQLNCRIVTPSGATADVEIHEAPNGRVNIYYTPPIRGDYLVEIRFGGELIPNGRFNQKAVNPEELMNDVTDQRVQHVTVQSVQSVQSSTITTGYHPVDFKLPVGPTFSHVEGLVRTPSGRILHPTLLDNGDGTVTAQFQPNEPGLHELEITYNGQPIPGSPFRFYVEAVGSGIVTAYGPGLSCGRAGEPANFTLITRDAGADCNEYEIIGSFPYVTEFQLDIYLSPPINEGAINTSDDSGLSLSVEGPSKADIQCDDNKNGTCSVSYLPLVPGEYTISIKFMENHIPGSPFTAHITGESRRFNQVCVGTTSEMPLRITETDIYNLVATVRISFTPHEIGEHFVNVFRNGRHIANSPFKIYVGENEIGNASKVRIYGNGLREGMANQNCQFTVDTRNAGYGGLNLSIEGPSKADIECHDNQDGTCLVTYRPTEPGTYIINVKYAEQPVPGSPFVVHIGGEPSLRMMERITRQRELADATYVGSQCELNLKIPGINIRDLTANVTSPSGVSQRCDVLAMDDVNYTIKFVPQEMGVHTVSVRHRGSHISVNSKLIIFLNLQYKPFFTCFLGSPFQFTVGPITEGGAHKVHATGQGLQNGLTYSLNDFSIYTREAGAGGLSIAIEGPRINIRDLTANVTSPSGVSQRCDVLAMDDVNYTIKFVPQEMGVHTVSVRHRGSHISVNSKLIIFLNLQYKPFFTCFLGSPFQFTVGPITEGGAHKVHATGQGLQNGLTYSLNDFSIYTREAGAGGLSIAIEGPSKAEINFEDRKDGSCGVSYRVTEPGEYLCSIRFNDDHIPNSPFRIGRPTAFTVNYSGMTGRMRAYVVAPSGLQSDALVHQVDVDQHAVRFTPHENGAHLVHVLMDERPVPGSPFRVLVGQEETGHVTASGEGLTHGRVGERNRFFVNTVQAGSGALSVTVDGPSKVQLNCTERSDGYDFTYLPLSPGEYLISIKYGDSQHIIGSPYKLEQKSDTINSHDVLYVGVSGPVVACEEVNIKHMGYGQYSISYTVRDRGRHLIMIKWGEQHVPGSPFTVDVI</sequence>
<feature type="repeat" description="Filamin" evidence="3">
    <location>
        <begin position="891"/>
        <end position="989"/>
    </location>
</feature>
<feature type="region of interest" description="Disordered" evidence="4">
    <location>
        <begin position="367"/>
        <end position="386"/>
    </location>
</feature>
<feature type="repeat" description="Filamin" evidence="3">
    <location>
        <begin position="740"/>
        <end position="822"/>
    </location>
</feature>
<dbReference type="SUPFAM" id="SSF81296">
    <property type="entry name" value="E set domains"/>
    <property type="match status" value="24"/>
</dbReference>
<dbReference type="GO" id="GO:0051015">
    <property type="term" value="F:actin filament binding"/>
    <property type="evidence" value="ECO:0007669"/>
    <property type="project" value="InterPro"/>
</dbReference>
<evidence type="ECO:0000313" key="5">
    <source>
        <dbReference type="EMBL" id="RTG83805.1"/>
    </source>
</evidence>
<feature type="repeat" description="Filamin" evidence="3">
    <location>
        <begin position="2093"/>
        <end position="2185"/>
    </location>
</feature>
<feature type="repeat" description="Filamin" evidence="3">
    <location>
        <begin position="2196"/>
        <end position="2252"/>
    </location>
</feature>
<evidence type="ECO:0000313" key="6">
    <source>
        <dbReference type="Proteomes" id="UP000290809"/>
    </source>
</evidence>
<organism evidence="5 6">
    <name type="scientific">Schistosoma bovis</name>
    <name type="common">Blood fluke</name>
    <dbReference type="NCBI Taxonomy" id="6184"/>
    <lineage>
        <taxon>Eukaryota</taxon>
        <taxon>Metazoa</taxon>
        <taxon>Spiralia</taxon>
        <taxon>Lophotrochozoa</taxon>
        <taxon>Platyhelminthes</taxon>
        <taxon>Trematoda</taxon>
        <taxon>Digenea</taxon>
        <taxon>Strigeidida</taxon>
        <taxon>Schistosomatoidea</taxon>
        <taxon>Schistosomatidae</taxon>
        <taxon>Schistosoma</taxon>
    </lineage>
</organism>
<dbReference type="Gene3D" id="2.60.40.10">
    <property type="entry name" value="Immunoglobulins"/>
    <property type="match status" value="24"/>
</dbReference>
<feature type="repeat" description="Filamin" evidence="3">
    <location>
        <begin position="1930"/>
        <end position="2022"/>
    </location>
</feature>
<comment type="caution">
    <text evidence="5">The sequence shown here is derived from an EMBL/GenBank/DDBJ whole genome shotgun (WGS) entry which is preliminary data.</text>
</comment>
<feature type="repeat" description="Filamin" evidence="3">
    <location>
        <begin position="1386"/>
        <end position="1515"/>
    </location>
</feature>
<dbReference type="PANTHER" id="PTHR38537">
    <property type="entry name" value="JITTERBUG, ISOFORM N"/>
    <property type="match status" value="1"/>
</dbReference>
<dbReference type="GO" id="GO:0030036">
    <property type="term" value="P:actin cytoskeleton organization"/>
    <property type="evidence" value="ECO:0007669"/>
    <property type="project" value="InterPro"/>
</dbReference>
<dbReference type="STRING" id="6184.A0A430Q822"/>
<feature type="repeat" description="Filamin" evidence="3">
    <location>
        <begin position="1316"/>
        <end position="1386"/>
    </location>
</feature>
<dbReference type="Proteomes" id="UP000290809">
    <property type="component" value="Unassembled WGS sequence"/>
</dbReference>
<feature type="repeat" description="Filamin" evidence="3">
    <location>
        <begin position="1548"/>
        <end position="1581"/>
    </location>
</feature>
<feature type="repeat" description="Filamin" evidence="3">
    <location>
        <begin position="557"/>
        <end position="656"/>
    </location>
</feature>
<dbReference type="SMART" id="SM00557">
    <property type="entry name" value="IG_FLMN"/>
    <property type="match status" value="22"/>
</dbReference>
<dbReference type="PANTHER" id="PTHR38537:SF8">
    <property type="entry name" value="FILAMIN-A"/>
    <property type="match status" value="1"/>
</dbReference>
<dbReference type="FunFam" id="2.60.40.10:FF:000007">
    <property type="entry name" value="Filamin-B isoform C"/>
    <property type="match status" value="1"/>
</dbReference>
<feature type="repeat" description="Filamin" evidence="3">
    <location>
        <begin position="1798"/>
        <end position="1897"/>
    </location>
</feature>